<feature type="region of interest" description="Disordered" evidence="1">
    <location>
        <begin position="140"/>
        <end position="173"/>
    </location>
</feature>
<gene>
    <name evidence="2" type="ORF">BCR34DRAFT_589720</name>
</gene>
<keyword evidence="3" id="KW-1185">Reference proteome</keyword>
<feature type="compositionally biased region" description="Low complexity" evidence="1">
    <location>
        <begin position="16"/>
        <end position="33"/>
    </location>
</feature>
<evidence type="ECO:0000256" key="1">
    <source>
        <dbReference type="SAM" id="MobiDB-lite"/>
    </source>
</evidence>
<comment type="caution">
    <text evidence="2">The sequence shown here is derived from an EMBL/GenBank/DDBJ whole genome shotgun (WGS) entry which is preliminary data.</text>
</comment>
<feature type="region of interest" description="Disordered" evidence="1">
    <location>
        <begin position="1"/>
        <end position="70"/>
    </location>
</feature>
<dbReference type="EMBL" id="MCFA01000094">
    <property type="protein sequence ID" value="ORY08861.1"/>
    <property type="molecule type" value="Genomic_DNA"/>
</dbReference>
<sequence>MASDRPRANPRSNMIPGNPRPNRAPASPNNPFPTNDTGSVRFEGHSPRVSAHSARPTNATASTLPFPNGQENLMTQETYQHSFDSLQSYGRSPNVDSDASVAHLMTGGSLLSPMETIYFGYVSELQGQGNQAIFLAPPNNEPPRQNFPRQSLNGRQNSTNGALTPPTNAYPLQAGPTSPNLGMRVNGTVQTQIAPNTAYGSPMAAPNDRVSPKNVWQGEDSPAVETYDTSTAVSSLIMDQVIRLRRSPVRIVPMLS</sequence>
<protein>
    <submittedName>
        <fullName evidence="2">Uncharacterized protein</fullName>
    </submittedName>
</protein>
<feature type="compositionally biased region" description="Polar residues" evidence="1">
    <location>
        <begin position="55"/>
        <end position="70"/>
    </location>
</feature>
<evidence type="ECO:0000313" key="2">
    <source>
        <dbReference type="EMBL" id="ORY08861.1"/>
    </source>
</evidence>
<feature type="compositionally biased region" description="Polar residues" evidence="1">
    <location>
        <begin position="147"/>
        <end position="167"/>
    </location>
</feature>
<evidence type="ECO:0000313" key="3">
    <source>
        <dbReference type="Proteomes" id="UP000193144"/>
    </source>
</evidence>
<dbReference type="AlphaFoldDB" id="A0A1Y1ZF39"/>
<proteinExistence type="predicted"/>
<name>A0A1Y1ZF39_9PLEO</name>
<reference evidence="2 3" key="1">
    <citation type="submission" date="2016-07" db="EMBL/GenBank/DDBJ databases">
        <title>Pervasive Adenine N6-methylation of Active Genes in Fungi.</title>
        <authorList>
            <consortium name="DOE Joint Genome Institute"/>
            <person name="Mondo S.J."/>
            <person name="Dannebaum R.O."/>
            <person name="Kuo R.C."/>
            <person name="Labutti K."/>
            <person name="Haridas S."/>
            <person name="Kuo A."/>
            <person name="Salamov A."/>
            <person name="Ahrendt S.R."/>
            <person name="Lipzen A."/>
            <person name="Sullivan W."/>
            <person name="Andreopoulos W.B."/>
            <person name="Clum A."/>
            <person name="Lindquist E."/>
            <person name="Daum C."/>
            <person name="Ramamoorthy G.K."/>
            <person name="Gryganskyi A."/>
            <person name="Culley D."/>
            <person name="Magnuson J.K."/>
            <person name="James T.Y."/>
            <person name="O'Malley M.A."/>
            <person name="Stajich J.E."/>
            <person name="Spatafora J.W."/>
            <person name="Visel A."/>
            <person name="Grigoriev I.V."/>
        </authorList>
    </citation>
    <scope>NUCLEOTIDE SEQUENCE [LARGE SCALE GENOMIC DNA]</scope>
    <source>
        <strain evidence="2 3">CBS 115471</strain>
    </source>
</reference>
<organism evidence="2 3">
    <name type="scientific">Clohesyomyces aquaticus</name>
    <dbReference type="NCBI Taxonomy" id="1231657"/>
    <lineage>
        <taxon>Eukaryota</taxon>
        <taxon>Fungi</taxon>
        <taxon>Dikarya</taxon>
        <taxon>Ascomycota</taxon>
        <taxon>Pezizomycotina</taxon>
        <taxon>Dothideomycetes</taxon>
        <taxon>Pleosporomycetidae</taxon>
        <taxon>Pleosporales</taxon>
        <taxon>Lindgomycetaceae</taxon>
        <taxon>Clohesyomyces</taxon>
    </lineage>
</organism>
<dbReference type="Proteomes" id="UP000193144">
    <property type="component" value="Unassembled WGS sequence"/>
</dbReference>
<accession>A0A1Y1ZF39</accession>